<keyword evidence="5" id="KW-1185">Reference proteome</keyword>
<accession>A0ABQ8FY48</accession>
<dbReference type="Gene3D" id="3.40.50.720">
    <property type="entry name" value="NAD(P)-binding Rossmann-like Domain"/>
    <property type="match status" value="1"/>
</dbReference>
<comment type="similarity">
    <text evidence="1">Belongs to the short-chain dehydrogenases/reductases (SDR) family.</text>
</comment>
<protein>
    <recommendedName>
        <fullName evidence="6">Short-chain dehydrogenase/reductase SDR</fullName>
    </recommendedName>
</protein>
<dbReference type="SUPFAM" id="SSF51735">
    <property type="entry name" value="NAD(P)-binding Rossmann-fold domains"/>
    <property type="match status" value="1"/>
</dbReference>
<organism evidence="4 5">
    <name type="scientific">Macrophomina phaseolina</name>
    <dbReference type="NCBI Taxonomy" id="35725"/>
    <lineage>
        <taxon>Eukaryota</taxon>
        <taxon>Fungi</taxon>
        <taxon>Dikarya</taxon>
        <taxon>Ascomycota</taxon>
        <taxon>Pezizomycotina</taxon>
        <taxon>Dothideomycetes</taxon>
        <taxon>Dothideomycetes incertae sedis</taxon>
        <taxon>Botryosphaeriales</taxon>
        <taxon>Botryosphaeriaceae</taxon>
        <taxon>Macrophomina</taxon>
    </lineage>
</organism>
<dbReference type="InterPro" id="IPR020904">
    <property type="entry name" value="Sc_DH/Rdtase_CS"/>
</dbReference>
<dbReference type="EMBL" id="JAGTJR010000036">
    <property type="protein sequence ID" value="KAH7036231.1"/>
    <property type="molecule type" value="Genomic_DNA"/>
</dbReference>
<dbReference type="PRINTS" id="PR00081">
    <property type="entry name" value="GDHRDH"/>
</dbReference>
<dbReference type="PANTHER" id="PTHR48107:SF7">
    <property type="entry name" value="RE15974P"/>
    <property type="match status" value="1"/>
</dbReference>
<keyword evidence="2" id="KW-0521">NADP</keyword>
<sequence>MSAPANGLEGKVAVITGAAKGIGRATALRLASLGASVVINYATSAAAAEELVRQIGSARALAVQADAGSVSEMEQLVNQTIEKFGKIDILIPNAASLPMCDLAGTSEETFDKTLQLNVKGPYFLCQKAAPHMPSGAHIVFLSTSVVHHSGAMPNYLLYATTKGAIEQMMRLMAKDLGRKGIFVNAVAPGPTGTDLFYEGKSEQLLNAIKSWSPFNRLGEPDEVAEVIAFVSGSSWVSGQVLKPTSSCWADEKLIESSV</sequence>
<dbReference type="PROSITE" id="PS00061">
    <property type="entry name" value="ADH_SHORT"/>
    <property type="match status" value="1"/>
</dbReference>
<evidence type="ECO:0000313" key="4">
    <source>
        <dbReference type="EMBL" id="KAH7036231.1"/>
    </source>
</evidence>
<comment type="caution">
    <text evidence="4">The sequence shown here is derived from an EMBL/GenBank/DDBJ whole genome shotgun (WGS) entry which is preliminary data.</text>
</comment>
<gene>
    <name evidence="4" type="ORF">B0J12DRAFT_721355</name>
</gene>
<name>A0ABQ8FY48_9PEZI</name>
<evidence type="ECO:0000256" key="3">
    <source>
        <dbReference type="ARBA" id="ARBA00023002"/>
    </source>
</evidence>
<proteinExistence type="inferred from homology"/>
<dbReference type="PANTHER" id="PTHR48107">
    <property type="entry name" value="NADPH-DEPENDENT ALDEHYDE REDUCTASE-LIKE PROTEIN, CHLOROPLASTIC-RELATED"/>
    <property type="match status" value="1"/>
</dbReference>
<evidence type="ECO:0000256" key="1">
    <source>
        <dbReference type="ARBA" id="ARBA00006484"/>
    </source>
</evidence>
<dbReference type="InterPro" id="IPR002347">
    <property type="entry name" value="SDR_fam"/>
</dbReference>
<reference evidence="4 5" key="1">
    <citation type="journal article" date="2021" name="Nat. Commun.">
        <title>Genetic determinants of endophytism in the Arabidopsis root mycobiome.</title>
        <authorList>
            <person name="Mesny F."/>
            <person name="Miyauchi S."/>
            <person name="Thiergart T."/>
            <person name="Pickel B."/>
            <person name="Atanasova L."/>
            <person name="Karlsson M."/>
            <person name="Huettel B."/>
            <person name="Barry K.W."/>
            <person name="Haridas S."/>
            <person name="Chen C."/>
            <person name="Bauer D."/>
            <person name="Andreopoulos W."/>
            <person name="Pangilinan J."/>
            <person name="LaButti K."/>
            <person name="Riley R."/>
            <person name="Lipzen A."/>
            <person name="Clum A."/>
            <person name="Drula E."/>
            <person name="Henrissat B."/>
            <person name="Kohler A."/>
            <person name="Grigoriev I.V."/>
            <person name="Martin F.M."/>
            <person name="Hacquard S."/>
        </authorList>
    </citation>
    <scope>NUCLEOTIDE SEQUENCE [LARGE SCALE GENOMIC DNA]</scope>
    <source>
        <strain evidence="4 5">MPI-SDFR-AT-0080</strain>
    </source>
</reference>
<dbReference type="InterPro" id="IPR036291">
    <property type="entry name" value="NAD(P)-bd_dom_sf"/>
</dbReference>
<evidence type="ECO:0000313" key="5">
    <source>
        <dbReference type="Proteomes" id="UP000774617"/>
    </source>
</evidence>
<keyword evidence="3" id="KW-0560">Oxidoreductase</keyword>
<evidence type="ECO:0008006" key="6">
    <source>
        <dbReference type="Google" id="ProtNLM"/>
    </source>
</evidence>
<evidence type="ECO:0000256" key="2">
    <source>
        <dbReference type="ARBA" id="ARBA00022857"/>
    </source>
</evidence>
<dbReference type="Pfam" id="PF13561">
    <property type="entry name" value="adh_short_C2"/>
    <property type="match status" value="1"/>
</dbReference>
<dbReference type="Proteomes" id="UP000774617">
    <property type="component" value="Unassembled WGS sequence"/>
</dbReference>